<organism evidence="1 2">
    <name type="scientific">Tumebacillus avium</name>
    <dbReference type="NCBI Taxonomy" id="1903704"/>
    <lineage>
        <taxon>Bacteria</taxon>
        <taxon>Bacillati</taxon>
        <taxon>Bacillota</taxon>
        <taxon>Bacilli</taxon>
        <taxon>Bacillales</taxon>
        <taxon>Alicyclobacillaceae</taxon>
        <taxon>Tumebacillus</taxon>
    </lineage>
</organism>
<name>A0A1Y0IS81_9BACL</name>
<dbReference type="RefSeq" id="WP_087458814.1">
    <property type="nucleotide sequence ID" value="NZ_CP021434.1"/>
</dbReference>
<evidence type="ECO:0000313" key="2">
    <source>
        <dbReference type="Proteomes" id="UP000195437"/>
    </source>
</evidence>
<dbReference type="AlphaFoldDB" id="A0A1Y0IS81"/>
<reference evidence="2" key="1">
    <citation type="submission" date="2017-05" db="EMBL/GenBank/DDBJ databases">
        <authorList>
            <person name="Sung H."/>
        </authorList>
    </citation>
    <scope>NUCLEOTIDE SEQUENCE [LARGE SCALE GENOMIC DNA]</scope>
    <source>
        <strain evidence="2">AR23208</strain>
    </source>
</reference>
<dbReference type="OrthoDB" id="436461at2"/>
<gene>
    <name evidence="1" type="ORF">CBW65_22600</name>
</gene>
<dbReference type="KEGG" id="tum:CBW65_22600"/>
<dbReference type="Proteomes" id="UP000195437">
    <property type="component" value="Chromosome"/>
</dbReference>
<protein>
    <recommendedName>
        <fullName evidence="3">Endonuclease</fullName>
    </recommendedName>
</protein>
<dbReference type="EMBL" id="CP021434">
    <property type="protein sequence ID" value="ARU63478.1"/>
    <property type="molecule type" value="Genomic_DNA"/>
</dbReference>
<keyword evidence="2" id="KW-1185">Reference proteome</keyword>
<proteinExistence type="predicted"/>
<evidence type="ECO:0008006" key="3">
    <source>
        <dbReference type="Google" id="ProtNLM"/>
    </source>
</evidence>
<evidence type="ECO:0000313" key="1">
    <source>
        <dbReference type="EMBL" id="ARU63478.1"/>
    </source>
</evidence>
<sequence>MNNYDGARNIALTLFQTYSAQGNDIVEAIRLAVEQATGFFMDVSKEELFNDIQAAINISVGSSSILTDEDEKHIPWLLENKADIKWELWNRYRNYLLQRKKWPLKIVDTIDKTSDEILGLLENPKDHNRSYDRRGLVVGYVQSGKTANFTGLINKAIDAGYQLVIVLAGMHNNLRSQTQMRLDEEVLGCETSRKHFKDQKGAKIGVSTLTGERFVNIGFLTSRDENGDFSRSIASTVSVHPGAQPFLLVVKKNASVLRNLVKYFRDESPLAEQDPISGRKTVKRVPLLLIDDEADQASINTGDVLDEDGKVLEEYDPTTINKLIRQLYVTFDQRAYVGYTATPFANIYVHNAATHDEFGDELFPNSFIISLPKPSNYVGPAEFFGLNNEKDRQQPLIRIVKDADALIPKKQSKEFVPSGVPDSLKEAIHSFILSTAIRRVRGQLKAHNVTANAN</sequence>
<accession>A0A1Y0IS81</accession>